<dbReference type="InterPro" id="IPR036291">
    <property type="entry name" value="NAD(P)-bd_dom_sf"/>
</dbReference>
<evidence type="ECO:0000313" key="3">
    <source>
        <dbReference type="Proteomes" id="UP000199393"/>
    </source>
</evidence>
<dbReference type="EMBL" id="LT598496">
    <property type="protein sequence ID" value="SBV24786.1"/>
    <property type="molecule type" value="Genomic_DNA"/>
</dbReference>
<dbReference type="STRING" id="307121.GA0070620_0227"/>
<dbReference type="SMR" id="A0A1C3MWS8"/>
<dbReference type="PROSITE" id="PS51664">
    <property type="entry name" value="YCAO"/>
    <property type="match status" value="1"/>
</dbReference>
<evidence type="ECO:0000259" key="1">
    <source>
        <dbReference type="PROSITE" id="PS51664"/>
    </source>
</evidence>
<evidence type="ECO:0000313" key="2">
    <source>
        <dbReference type="EMBL" id="SBV24786.1"/>
    </source>
</evidence>
<dbReference type="AlphaFoldDB" id="A0A1C3MWS8"/>
<reference evidence="3" key="1">
    <citation type="submission" date="2016-06" db="EMBL/GenBank/DDBJ databases">
        <authorList>
            <person name="Varghese N."/>
        </authorList>
    </citation>
    <scope>NUCLEOTIDE SEQUENCE [LARGE SCALE GENOMIC DNA]</scope>
    <source>
        <strain evidence="3">DSM 45344</strain>
    </source>
</reference>
<dbReference type="Proteomes" id="UP000199393">
    <property type="component" value="Chromosome I"/>
</dbReference>
<dbReference type="PATRIC" id="fig|307121.4.peg.243"/>
<name>A0A1C3MWS8_9ACTN</name>
<dbReference type="NCBIfam" id="TIGR03882">
    <property type="entry name" value="cyclo_dehyd_2"/>
    <property type="match status" value="1"/>
</dbReference>
<sequence>MSTAYETVAQTRPRMRHDVLFTRTEDGVLFHNATSGFRLTSATAYRLASVLVPHLNGHHRVADICAPLPAAQRTIIGELVSALYARGFARDIPESEGDPAAILGSAAAAHFATQIAYIDHYTDRAPQRFATFRATRVAVLGDGPVAVACATGLLRNGAATVSVAPAVQPALAPELAELDAAGCTATVEVLPAGGEVGWPELADADIVVVAAGDDAPRDTLRLLTAGIPAGRLLLPAWVAGARMLVGPVQGPGRTGCWCCAMLRLGDNDDTGAAGQVWRAAALPSGAAPGAARPDGPLAAMVGNLLAYEVFRLTTGALPAETDGSVIVQHLASLDVLTERLLPHPRCAFCRPQPVEAAWAAVDLDAAPVDADEAADQSAQAQAAVAQLASHQPLLQPHLGVFRRYDDERWDQTPIKIGTVEFTDGSGRRRTVNAFDVHHVAAARLRALRVAAVAGTDHSAVTEAATGDLPRVTAARLGLASGWGDTAAGAWAVARSLLTGAAAAVPAAVLEPFGPANHGRGAEPTSAGGAAGADLAEAVRCGLASALAGHALRQVVAGTATARRIRLDTIGTDPELIFLTKSAANLGVSVELLDLGGQPDAGVTALLARSFDPTRGQWSYAVAADPAWTAAAVAALRDLLGPAQLRAQDPDTVPDTGDPLLVDFDAGTVAVHGEVNAAAGVVHRWADVLHRLREHGYDVLVAPVSGTDLAAGGLVVVKVLLAAGDDR</sequence>
<accession>A0A1C3MWS8</accession>
<organism evidence="2 3">
    <name type="scientific">Micromonospora krabiensis</name>
    <dbReference type="NCBI Taxonomy" id="307121"/>
    <lineage>
        <taxon>Bacteria</taxon>
        <taxon>Bacillati</taxon>
        <taxon>Actinomycetota</taxon>
        <taxon>Actinomycetes</taxon>
        <taxon>Micromonosporales</taxon>
        <taxon>Micromonosporaceae</taxon>
        <taxon>Micromonospora</taxon>
    </lineage>
</organism>
<dbReference type="SUPFAM" id="SSF51735">
    <property type="entry name" value="NAD(P)-binding Rossmann-fold domains"/>
    <property type="match status" value="1"/>
</dbReference>
<dbReference type="InterPro" id="IPR003776">
    <property type="entry name" value="YcaO-like_dom"/>
</dbReference>
<proteinExistence type="predicted"/>
<gene>
    <name evidence="2" type="ORF">GA0070620_0227</name>
</gene>
<keyword evidence="3" id="KW-1185">Reference proteome</keyword>
<feature type="domain" description="YcaO" evidence="1">
    <location>
        <begin position="433"/>
        <end position="726"/>
    </location>
</feature>
<protein>
    <submittedName>
        <fullName evidence="2">Bacteriocin biosynthesis cyclodehydratase domain-containing protein</fullName>
    </submittedName>
</protein>
<dbReference type="Gene3D" id="3.40.50.720">
    <property type="entry name" value="NAD(P)-binding Rossmann-like Domain"/>
    <property type="match status" value="1"/>
</dbReference>
<dbReference type="Pfam" id="PF13241">
    <property type="entry name" value="NAD_binding_7"/>
    <property type="match status" value="1"/>
</dbReference>
<dbReference type="OrthoDB" id="3247510at2"/>
<dbReference type="InterPro" id="IPR022291">
    <property type="entry name" value="Bacteriocin_synth_cyclodeHase"/>
</dbReference>
<dbReference type="RefSeq" id="WP_091587665.1">
    <property type="nucleotide sequence ID" value="NZ_JBHRWG010000002.1"/>
</dbReference>